<dbReference type="Proteomes" id="UP000178943">
    <property type="component" value="Unassembled WGS sequence"/>
</dbReference>
<evidence type="ECO:0000256" key="3">
    <source>
        <dbReference type="ARBA" id="ARBA00022692"/>
    </source>
</evidence>
<feature type="transmembrane region" description="Helical" evidence="6">
    <location>
        <begin position="102"/>
        <end position="120"/>
    </location>
</feature>
<evidence type="ECO:0000256" key="5">
    <source>
        <dbReference type="ARBA" id="ARBA00023136"/>
    </source>
</evidence>
<dbReference type="InterPro" id="IPR037185">
    <property type="entry name" value="EmrE-like"/>
</dbReference>
<feature type="transmembrane region" description="Helical" evidence="6">
    <location>
        <begin position="186"/>
        <end position="207"/>
    </location>
</feature>
<dbReference type="AlphaFoldDB" id="A0A1F5VFY5"/>
<feature type="transmembrane region" description="Helical" evidence="6">
    <location>
        <begin position="219"/>
        <end position="244"/>
    </location>
</feature>
<organism evidence="8 9">
    <name type="scientific">Candidatus Fischerbacteria bacterium RBG_13_37_8</name>
    <dbReference type="NCBI Taxonomy" id="1817863"/>
    <lineage>
        <taxon>Bacteria</taxon>
        <taxon>Candidatus Fischeribacteriota</taxon>
    </lineage>
</organism>
<keyword evidence="2" id="KW-1003">Cell membrane</keyword>
<dbReference type="InterPro" id="IPR000620">
    <property type="entry name" value="EamA_dom"/>
</dbReference>
<comment type="caution">
    <text evidence="8">The sequence shown here is derived from an EMBL/GenBank/DDBJ whole genome shotgun (WGS) entry which is preliminary data.</text>
</comment>
<feature type="transmembrane region" description="Helical" evidence="6">
    <location>
        <begin position="39"/>
        <end position="65"/>
    </location>
</feature>
<evidence type="ECO:0000256" key="1">
    <source>
        <dbReference type="ARBA" id="ARBA00004651"/>
    </source>
</evidence>
<dbReference type="PANTHER" id="PTHR32322:SF18">
    <property type="entry name" value="S-ADENOSYLMETHIONINE_S-ADENOSYLHOMOCYSTEINE TRANSPORTER"/>
    <property type="match status" value="1"/>
</dbReference>
<keyword evidence="3 6" id="KW-0812">Transmembrane</keyword>
<feature type="transmembrane region" description="Helical" evidence="6">
    <location>
        <begin position="256"/>
        <end position="273"/>
    </location>
</feature>
<sequence length="298" mass="33110">MMDSIPYFGEISAFISAVFWAFAVILFKKSGERLHPIALNLFKISLSLFLFIPTMLIFNVAFFPSISWNEYFIFILSGVVGMVIGDTLFFKSLNCIGAGLSAIVDCLYSPFIIIMSMIWLAESLTVLQIIGVALIVCAVLSTLNIKKRIPVSHRELLRGIFWGILAIFAMSLSVVIMKPFLDRMAVLWVIMIRFVGALVGLLILLAFMPGRKQILAPLFSFRGFAYTFTGSFLGQYIAVIFWVIGFKFAQASEASAINQTSNIFVFIFAALFLKEPFTIRRVIALILGISGAFIVALG</sequence>
<feature type="transmembrane region" description="Helical" evidence="6">
    <location>
        <begin position="126"/>
        <end position="145"/>
    </location>
</feature>
<evidence type="ECO:0000313" key="8">
    <source>
        <dbReference type="EMBL" id="OGF62352.1"/>
    </source>
</evidence>
<comment type="subcellular location">
    <subcellularLocation>
        <location evidence="1">Cell membrane</location>
        <topology evidence="1">Multi-pass membrane protein</topology>
    </subcellularLocation>
</comment>
<dbReference type="SUPFAM" id="SSF103481">
    <property type="entry name" value="Multidrug resistance efflux transporter EmrE"/>
    <property type="match status" value="2"/>
</dbReference>
<feature type="domain" description="EamA" evidence="7">
    <location>
        <begin position="8"/>
        <end position="141"/>
    </location>
</feature>
<feature type="domain" description="EamA" evidence="7">
    <location>
        <begin position="158"/>
        <end position="296"/>
    </location>
</feature>
<dbReference type="InterPro" id="IPR050638">
    <property type="entry name" value="AA-Vitamin_Transporters"/>
</dbReference>
<feature type="transmembrane region" description="Helical" evidence="6">
    <location>
        <begin position="280"/>
        <end position="297"/>
    </location>
</feature>
<proteinExistence type="predicted"/>
<dbReference type="GO" id="GO:0005886">
    <property type="term" value="C:plasma membrane"/>
    <property type="evidence" value="ECO:0007669"/>
    <property type="project" value="UniProtKB-SubCell"/>
</dbReference>
<evidence type="ECO:0000259" key="7">
    <source>
        <dbReference type="Pfam" id="PF00892"/>
    </source>
</evidence>
<gene>
    <name evidence="8" type="ORF">A2Y62_17015</name>
</gene>
<feature type="transmembrane region" description="Helical" evidence="6">
    <location>
        <begin position="71"/>
        <end position="90"/>
    </location>
</feature>
<name>A0A1F5VFY5_9BACT</name>
<dbReference type="Pfam" id="PF00892">
    <property type="entry name" value="EamA"/>
    <property type="match status" value="2"/>
</dbReference>
<reference evidence="8 9" key="1">
    <citation type="journal article" date="2016" name="Nat. Commun.">
        <title>Thousands of microbial genomes shed light on interconnected biogeochemical processes in an aquifer system.</title>
        <authorList>
            <person name="Anantharaman K."/>
            <person name="Brown C.T."/>
            <person name="Hug L.A."/>
            <person name="Sharon I."/>
            <person name="Castelle C.J."/>
            <person name="Probst A.J."/>
            <person name="Thomas B.C."/>
            <person name="Singh A."/>
            <person name="Wilkins M.J."/>
            <person name="Karaoz U."/>
            <person name="Brodie E.L."/>
            <person name="Williams K.H."/>
            <person name="Hubbard S.S."/>
            <person name="Banfield J.F."/>
        </authorList>
    </citation>
    <scope>NUCLEOTIDE SEQUENCE [LARGE SCALE GENOMIC DNA]</scope>
</reference>
<evidence type="ECO:0000313" key="9">
    <source>
        <dbReference type="Proteomes" id="UP000178943"/>
    </source>
</evidence>
<dbReference type="PANTHER" id="PTHR32322">
    <property type="entry name" value="INNER MEMBRANE TRANSPORTER"/>
    <property type="match status" value="1"/>
</dbReference>
<feature type="transmembrane region" description="Helical" evidence="6">
    <location>
        <begin position="6"/>
        <end position="27"/>
    </location>
</feature>
<accession>A0A1F5VFY5</accession>
<dbReference type="STRING" id="1817863.A2Y62_17015"/>
<protein>
    <recommendedName>
        <fullName evidence="7">EamA domain-containing protein</fullName>
    </recommendedName>
</protein>
<keyword evidence="5 6" id="KW-0472">Membrane</keyword>
<keyword evidence="4 6" id="KW-1133">Transmembrane helix</keyword>
<evidence type="ECO:0000256" key="4">
    <source>
        <dbReference type="ARBA" id="ARBA00022989"/>
    </source>
</evidence>
<feature type="transmembrane region" description="Helical" evidence="6">
    <location>
        <begin position="157"/>
        <end position="180"/>
    </location>
</feature>
<dbReference type="EMBL" id="MFGW01000180">
    <property type="protein sequence ID" value="OGF62352.1"/>
    <property type="molecule type" value="Genomic_DNA"/>
</dbReference>
<evidence type="ECO:0000256" key="2">
    <source>
        <dbReference type="ARBA" id="ARBA00022475"/>
    </source>
</evidence>
<evidence type="ECO:0000256" key="6">
    <source>
        <dbReference type="SAM" id="Phobius"/>
    </source>
</evidence>